<comment type="caution">
    <text evidence="3">The sequence shown here is derived from an EMBL/GenBank/DDBJ whole genome shotgun (WGS) entry which is preliminary data.</text>
</comment>
<sequence>MSSTYYDVELSDHLARGYDSDTSGVSFRPNGCDSDESDDDEARGSTTQTSPEPLQSSKYCDRAASSSKSSAQNPACSGTLPDFSDDPADDTDEDIANIPLDYGRSEKTKVRGIRIEQRWHKYCRVKAVSPDALSKWNDPTEALRQVTPNDVHRFLNYCLKLKYGQNGRHLKGTKKASALRADWKSFQGYFRRINRMRISSEDSEEINAGIRKLIDKFGLNQQERGKEPVFVQDLTELNETILRTQERRFHFGFERIQMCLFSMLGIFTVNRLSALLSLQFKHLQFSIQKNPEGGPPVLLAEIRSEHTKRLLGSETMYVYATTPSQQARWLTFFSFLYLSSNTFPLPEIIDDPSLIFSPHVFIFGILFWLQAFESPALSSIERLRRLFVQGDCQQMPLHLKPEVEDYYIFCKTEVINGYPVIRWDQPMAEATMSARLKNLGEIHGWLHSMFAHRMRYGGGKMLNNSDAVSEAQQNLIMKHADTRTFLNHYLPRHIDTDMQSVMNGRKSNISLMRAITRMSRWIDTRRPRHLTAEQRASIREHPEYVEAVQLLDEQTEICIHDPTEQMRSRRDKLAREKLNTFGRLERALRQQVRKEFDRKQANIDIERQLSGAAIDDEEAKDVLRTDSMLPEQINLLEKLLTWPTSDSLEAEWQRRNAAVAAISQYCCHLEGGPLRGRRKRPAPSDEPDEENTAMENRTTKIASISPEISKEQSLLEKAGNYIRKAKKPRRCFQCYGDTLLPVHRRTHKYSEYKSTLRHFRDKHLEDRRCHMCSEDLLHEMHLRRHAEDVHRLATERNYYAKEEPGSDIDTD</sequence>
<dbReference type="InterPro" id="IPR013087">
    <property type="entry name" value="Znf_C2H2_type"/>
</dbReference>
<evidence type="ECO:0000256" key="1">
    <source>
        <dbReference type="SAM" id="MobiDB-lite"/>
    </source>
</evidence>
<accession>A0A9W9HPI8</accession>
<dbReference type="AlphaFoldDB" id="A0A9W9HPI8"/>
<feature type="region of interest" description="Disordered" evidence="1">
    <location>
        <begin position="673"/>
        <end position="705"/>
    </location>
</feature>
<feature type="region of interest" description="Disordered" evidence="1">
    <location>
        <begin position="14"/>
        <end position="100"/>
    </location>
</feature>
<feature type="compositionally biased region" description="Acidic residues" evidence="1">
    <location>
        <begin position="83"/>
        <end position="95"/>
    </location>
</feature>
<dbReference type="InterPro" id="IPR021842">
    <property type="entry name" value="DUF3435"/>
</dbReference>
<evidence type="ECO:0000259" key="2">
    <source>
        <dbReference type="PROSITE" id="PS00028"/>
    </source>
</evidence>
<reference evidence="3" key="2">
    <citation type="journal article" date="2023" name="IMA Fungus">
        <title>Comparative genomic study of the Penicillium genus elucidates a diverse pangenome and 15 lateral gene transfer events.</title>
        <authorList>
            <person name="Petersen C."/>
            <person name="Sorensen T."/>
            <person name="Nielsen M.R."/>
            <person name="Sondergaard T.E."/>
            <person name="Sorensen J.L."/>
            <person name="Fitzpatrick D.A."/>
            <person name="Frisvad J.C."/>
            <person name="Nielsen K.L."/>
        </authorList>
    </citation>
    <scope>NUCLEOTIDE SEQUENCE</scope>
    <source>
        <strain evidence="3">IBT 21917</strain>
    </source>
</reference>
<dbReference type="PROSITE" id="PS00028">
    <property type="entry name" value="ZINC_FINGER_C2H2_1"/>
    <property type="match status" value="1"/>
</dbReference>
<feature type="compositionally biased region" description="Polar residues" evidence="1">
    <location>
        <begin position="44"/>
        <end position="76"/>
    </location>
</feature>
<dbReference type="OrthoDB" id="4485682at2759"/>
<dbReference type="PANTHER" id="PTHR37535">
    <property type="entry name" value="FLUG DOMAIN PROTEIN"/>
    <property type="match status" value="1"/>
</dbReference>
<gene>
    <name evidence="3" type="ORF">N7492_009800</name>
</gene>
<evidence type="ECO:0000313" key="3">
    <source>
        <dbReference type="EMBL" id="KAJ5152520.1"/>
    </source>
</evidence>
<evidence type="ECO:0000313" key="4">
    <source>
        <dbReference type="Proteomes" id="UP001146351"/>
    </source>
</evidence>
<dbReference type="PANTHER" id="PTHR37535:SF2">
    <property type="entry name" value="FINGER DOMAIN PROTEIN, PUTATIVE (AFU_ORTHOLOGUE AFUA_6G09300)-RELATED"/>
    <property type="match status" value="1"/>
</dbReference>
<keyword evidence="4" id="KW-1185">Reference proteome</keyword>
<proteinExistence type="predicted"/>
<name>A0A9W9HPI8_9EURO</name>
<organism evidence="3 4">
    <name type="scientific">Penicillium capsulatum</name>
    <dbReference type="NCBI Taxonomy" id="69766"/>
    <lineage>
        <taxon>Eukaryota</taxon>
        <taxon>Fungi</taxon>
        <taxon>Dikarya</taxon>
        <taxon>Ascomycota</taxon>
        <taxon>Pezizomycotina</taxon>
        <taxon>Eurotiomycetes</taxon>
        <taxon>Eurotiomycetidae</taxon>
        <taxon>Eurotiales</taxon>
        <taxon>Aspergillaceae</taxon>
        <taxon>Penicillium</taxon>
    </lineage>
</organism>
<dbReference type="Proteomes" id="UP001146351">
    <property type="component" value="Unassembled WGS sequence"/>
</dbReference>
<dbReference type="EMBL" id="JAPQKO010000007">
    <property type="protein sequence ID" value="KAJ5152520.1"/>
    <property type="molecule type" value="Genomic_DNA"/>
</dbReference>
<feature type="domain" description="C2H2-type" evidence="2">
    <location>
        <begin position="769"/>
        <end position="790"/>
    </location>
</feature>
<reference evidence="3" key="1">
    <citation type="submission" date="2022-11" db="EMBL/GenBank/DDBJ databases">
        <authorList>
            <person name="Petersen C."/>
        </authorList>
    </citation>
    <scope>NUCLEOTIDE SEQUENCE</scope>
    <source>
        <strain evidence="3">IBT 21917</strain>
    </source>
</reference>
<protein>
    <recommendedName>
        <fullName evidence="2">C2H2-type domain-containing protein</fullName>
    </recommendedName>
</protein>
<dbReference type="Pfam" id="PF11917">
    <property type="entry name" value="DUF3435"/>
    <property type="match status" value="1"/>
</dbReference>
<feature type="compositionally biased region" description="Polar residues" evidence="1">
    <location>
        <begin position="693"/>
        <end position="702"/>
    </location>
</feature>